<evidence type="ECO:0000256" key="6">
    <source>
        <dbReference type="ARBA" id="ARBA00022824"/>
    </source>
</evidence>
<evidence type="ECO:0000256" key="8">
    <source>
        <dbReference type="ARBA" id="ARBA00023136"/>
    </source>
</evidence>
<evidence type="ECO:0000256" key="2">
    <source>
        <dbReference type="ARBA" id="ARBA00010473"/>
    </source>
</evidence>
<reference evidence="13 14" key="1">
    <citation type="journal article" date="2018" name="G3 (Bethesda)">
        <title>Phylogenetic and Phylogenomic Definition of Rhizopus Species.</title>
        <authorList>
            <person name="Gryganskyi A.P."/>
            <person name="Golan J."/>
            <person name="Dolatabadi S."/>
            <person name="Mondo S."/>
            <person name="Robb S."/>
            <person name="Idnurm A."/>
            <person name="Muszewska A."/>
            <person name="Steczkiewicz K."/>
            <person name="Masonjones S."/>
            <person name="Liao H.L."/>
            <person name="Gajdeczka M.T."/>
            <person name="Anike F."/>
            <person name="Vuek A."/>
            <person name="Anishchenko I.M."/>
            <person name="Voigt K."/>
            <person name="de Hoog G.S."/>
            <person name="Smith M.E."/>
            <person name="Heitman J."/>
            <person name="Vilgalys R."/>
            <person name="Stajich J.E."/>
        </authorList>
    </citation>
    <scope>NUCLEOTIDE SEQUENCE [LARGE SCALE GENOMIC DNA]</scope>
    <source>
        <strain evidence="13 14">CBS 357.93</strain>
    </source>
</reference>
<dbReference type="AlphaFoldDB" id="A0A367KFT1"/>
<evidence type="ECO:0000256" key="4">
    <source>
        <dbReference type="ARBA" id="ARBA00022692"/>
    </source>
</evidence>
<comment type="caution">
    <text evidence="13">The sequence shown here is derived from an EMBL/GenBank/DDBJ whole genome shotgun (WGS) entry which is preliminary data.</text>
</comment>
<comment type="similarity">
    <text evidence="2 11">Belongs to the KAR5 family.</text>
</comment>
<feature type="signal peptide" evidence="12">
    <location>
        <begin position="1"/>
        <end position="19"/>
    </location>
</feature>
<evidence type="ECO:0000256" key="7">
    <source>
        <dbReference type="ARBA" id="ARBA00022989"/>
    </source>
</evidence>
<evidence type="ECO:0000256" key="10">
    <source>
        <dbReference type="ARBA" id="ARBA00023242"/>
    </source>
</evidence>
<dbReference type="PANTHER" id="PTHR28012:SF1">
    <property type="entry name" value="NUCLEAR FUSION PROTEIN KAR5"/>
    <property type="match status" value="1"/>
</dbReference>
<keyword evidence="10 11" id="KW-0539">Nucleus</keyword>
<protein>
    <submittedName>
        <fullName evidence="13">Karyogamy protein</fullName>
    </submittedName>
</protein>
<comment type="function">
    <text evidence="1 11">Required for nuclear membrane fusion during karyogamy.</text>
</comment>
<evidence type="ECO:0000256" key="1">
    <source>
        <dbReference type="ARBA" id="ARBA00003389"/>
    </source>
</evidence>
<keyword evidence="5 11" id="KW-0732">Signal</keyword>
<dbReference type="Proteomes" id="UP000252139">
    <property type="component" value="Unassembled WGS sequence"/>
</dbReference>
<evidence type="ECO:0000256" key="5">
    <source>
        <dbReference type="ARBA" id="ARBA00022729"/>
    </source>
</evidence>
<dbReference type="InterPro" id="IPR007292">
    <property type="entry name" value="Nuclear_fusion_Kar5"/>
</dbReference>
<name>A0A367KFT1_RHIAZ</name>
<dbReference type="OrthoDB" id="5311848at2759"/>
<keyword evidence="14" id="KW-1185">Reference proteome</keyword>
<comment type="subcellular location">
    <subcellularLocation>
        <location evidence="11">Endoplasmic reticulum membrane</location>
    </subcellularLocation>
    <subcellularLocation>
        <location evidence="11">Nucleus membrane</location>
    </subcellularLocation>
</comment>
<accession>A0A367KFT1</accession>
<feature type="transmembrane region" description="Helical" evidence="11">
    <location>
        <begin position="404"/>
        <end position="421"/>
    </location>
</feature>
<dbReference type="GO" id="GO:0048288">
    <property type="term" value="P:nuclear membrane fusion involved in karyogamy"/>
    <property type="evidence" value="ECO:0007669"/>
    <property type="project" value="UniProtKB-UniRule"/>
</dbReference>
<keyword evidence="8 11" id="KW-0472">Membrane</keyword>
<dbReference type="GO" id="GO:0005789">
    <property type="term" value="C:endoplasmic reticulum membrane"/>
    <property type="evidence" value="ECO:0007669"/>
    <property type="project" value="UniProtKB-SubCell"/>
</dbReference>
<evidence type="ECO:0000256" key="3">
    <source>
        <dbReference type="ARBA" id="ARBA00022459"/>
    </source>
</evidence>
<proteinExistence type="inferred from homology"/>
<keyword evidence="9" id="KW-0325">Glycoprotein</keyword>
<feature type="chain" id="PRO_5016969230" evidence="12">
    <location>
        <begin position="20"/>
        <end position="483"/>
    </location>
</feature>
<dbReference type="GO" id="GO:0031965">
    <property type="term" value="C:nuclear membrane"/>
    <property type="evidence" value="ECO:0007669"/>
    <property type="project" value="UniProtKB-SubCell"/>
</dbReference>
<evidence type="ECO:0000313" key="13">
    <source>
        <dbReference type="EMBL" id="RCI01093.1"/>
    </source>
</evidence>
<evidence type="ECO:0000256" key="9">
    <source>
        <dbReference type="ARBA" id="ARBA00023180"/>
    </source>
</evidence>
<dbReference type="GO" id="GO:0000742">
    <property type="term" value="P:karyogamy involved in conjugation with cellular fusion"/>
    <property type="evidence" value="ECO:0007669"/>
    <property type="project" value="UniProtKB-UniRule"/>
</dbReference>
<feature type="transmembrane region" description="Helical" evidence="11">
    <location>
        <begin position="352"/>
        <end position="368"/>
    </location>
</feature>
<keyword evidence="3 11" id="KW-0415">Karyogamy</keyword>
<evidence type="ECO:0000313" key="14">
    <source>
        <dbReference type="Proteomes" id="UP000252139"/>
    </source>
</evidence>
<keyword evidence="4 11" id="KW-0812">Transmembrane</keyword>
<dbReference type="EMBL" id="PJQL01000025">
    <property type="protein sequence ID" value="RCI01093.1"/>
    <property type="molecule type" value="Genomic_DNA"/>
</dbReference>
<dbReference type="Pfam" id="PF04163">
    <property type="entry name" value="Tht1"/>
    <property type="match status" value="1"/>
</dbReference>
<keyword evidence="7 11" id="KW-1133">Transmembrane helix</keyword>
<sequence>MSPALILIIFLLLIEPSLLIKEKLFKALQNNENDCYKKATLELTKGCQSLEGDNPVDNMKYAVMLTLCELLSAKINIPSECNIINTHQQVVQCTQQLSLSPQTWTTYSGYFRDIVLICFAIKYPMEKEILERLHENITLNQVKNFNILSSQQRYLIQWREEEFKRLDKLKESQLNIFEHVEKTSMYYQRMAHQVELLFETLVLLQNQTELSILQYNDMVSRHVEQVQMLLQDSFLYQAMKIDETLDSLLTKSNTLNQHVERILLLQEQTVQSWNLLTKNLERELTDVWNQSIYRMSTGFHLIMNQSLSEAKLLKHDLTLIHRQVKDTMEPFHRLSNLISGVYFQGVHTMKRLIVFVVSCALLCLRIQALLKQMNVHRNQLLTFVLLIVTSITCQQAHLNTIFTAVLLAITSIILEGIILYHEHKKVSAEVLDRPEIKPLDYTQSKTDIEIRLQKVPNLDELSPPPPYQAKDTYYYHRYYYHPT</sequence>
<keyword evidence="6 11" id="KW-0256">Endoplasmic reticulum</keyword>
<organism evidence="13 14">
    <name type="scientific">Rhizopus azygosporus</name>
    <name type="common">Rhizopus microsporus var. azygosporus</name>
    <dbReference type="NCBI Taxonomy" id="86630"/>
    <lineage>
        <taxon>Eukaryota</taxon>
        <taxon>Fungi</taxon>
        <taxon>Fungi incertae sedis</taxon>
        <taxon>Mucoromycota</taxon>
        <taxon>Mucoromycotina</taxon>
        <taxon>Mucoromycetes</taxon>
        <taxon>Mucorales</taxon>
        <taxon>Mucorineae</taxon>
        <taxon>Rhizopodaceae</taxon>
        <taxon>Rhizopus</taxon>
    </lineage>
</organism>
<evidence type="ECO:0000256" key="11">
    <source>
        <dbReference type="RuleBase" id="RU368082"/>
    </source>
</evidence>
<gene>
    <name evidence="13" type="primary">KAR5_1</name>
    <name evidence="13" type="ORF">CU097_003009</name>
</gene>
<dbReference type="PANTHER" id="PTHR28012">
    <property type="entry name" value="NUCLEAR FUSION PROTEIN KAR5"/>
    <property type="match status" value="1"/>
</dbReference>
<evidence type="ECO:0000256" key="12">
    <source>
        <dbReference type="SAM" id="SignalP"/>
    </source>
</evidence>